<sequence>MAATCRACQDPLVLTLDPEESGDEGQTVPDDLELPCGCHFHWQCLLDQSPEIALSLKCPSCGAFLPTNGAGASVTNPFRPAAEATPILTRYTNEGGVVDDLDIFPTLTEEAFLAAHPEARPARAMHTMAAEGDVAGIVELLMDVDSDGDVDATAAQLIRWTDPLNDGRSALHVALESNQEEVFWLLLWLGSAVHTSVFPLAAVQGAEQLGLSRGPVSRDEDVRFIQDEAGRSPAQMLSELGPPWSIYVESGLLN</sequence>
<dbReference type="Proteomes" id="UP001172102">
    <property type="component" value="Unassembled WGS sequence"/>
</dbReference>
<dbReference type="InterPro" id="IPR036770">
    <property type="entry name" value="Ankyrin_rpt-contain_sf"/>
</dbReference>
<dbReference type="Gene3D" id="1.25.40.20">
    <property type="entry name" value="Ankyrin repeat-containing domain"/>
    <property type="match status" value="1"/>
</dbReference>
<evidence type="ECO:0000256" key="1">
    <source>
        <dbReference type="PROSITE-ProRule" id="PRU00023"/>
    </source>
</evidence>
<gene>
    <name evidence="2" type="ORF">B0H67DRAFT_496213</name>
</gene>
<feature type="repeat" description="ANK" evidence="1">
    <location>
        <begin position="166"/>
        <end position="198"/>
    </location>
</feature>
<name>A0AA40DPH4_9PEZI</name>
<protein>
    <submittedName>
        <fullName evidence="2">Uncharacterized protein</fullName>
    </submittedName>
</protein>
<dbReference type="EMBL" id="JAUKUA010000006">
    <property type="protein sequence ID" value="KAK0708412.1"/>
    <property type="molecule type" value="Genomic_DNA"/>
</dbReference>
<accession>A0AA40DPH4</accession>
<evidence type="ECO:0000313" key="2">
    <source>
        <dbReference type="EMBL" id="KAK0708412.1"/>
    </source>
</evidence>
<evidence type="ECO:0000313" key="3">
    <source>
        <dbReference type="Proteomes" id="UP001172102"/>
    </source>
</evidence>
<reference evidence="2" key="1">
    <citation type="submission" date="2023-06" db="EMBL/GenBank/DDBJ databases">
        <title>Genome-scale phylogeny and comparative genomics of the fungal order Sordariales.</title>
        <authorList>
            <consortium name="Lawrence Berkeley National Laboratory"/>
            <person name="Hensen N."/>
            <person name="Bonometti L."/>
            <person name="Westerberg I."/>
            <person name="Brannstrom I.O."/>
            <person name="Guillou S."/>
            <person name="Cros-Aarteil S."/>
            <person name="Calhoun S."/>
            <person name="Haridas S."/>
            <person name="Kuo A."/>
            <person name="Mondo S."/>
            <person name="Pangilinan J."/>
            <person name="Riley R."/>
            <person name="Labutti K."/>
            <person name="Andreopoulos B."/>
            <person name="Lipzen A."/>
            <person name="Chen C."/>
            <person name="Yanf M."/>
            <person name="Daum C."/>
            <person name="Ng V."/>
            <person name="Clum A."/>
            <person name="Steindorff A."/>
            <person name="Ohm R."/>
            <person name="Martin F."/>
            <person name="Silar P."/>
            <person name="Natvig D."/>
            <person name="Lalanne C."/>
            <person name="Gautier V."/>
            <person name="Ament-Velasquez S.L."/>
            <person name="Kruys A."/>
            <person name="Hutchinson M.I."/>
            <person name="Powell A.J."/>
            <person name="Barry K."/>
            <person name="Miller A.N."/>
            <person name="Grigoriev I.V."/>
            <person name="Debuchy R."/>
            <person name="Gladieux P."/>
            <person name="Thoren M.H."/>
            <person name="Johannesson H."/>
        </authorList>
    </citation>
    <scope>NUCLEOTIDE SEQUENCE</scope>
    <source>
        <strain evidence="2">SMH4607-1</strain>
    </source>
</reference>
<dbReference type="InterPro" id="IPR002110">
    <property type="entry name" value="Ankyrin_rpt"/>
</dbReference>
<dbReference type="AlphaFoldDB" id="A0AA40DPH4"/>
<keyword evidence="3" id="KW-1185">Reference proteome</keyword>
<proteinExistence type="predicted"/>
<comment type="caution">
    <text evidence="2">The sequence shown here is derived from an EMBL/GenBank/DDBJ whole genome shotgun (WGS) entry which is preliminary data.</text>
</comment>
<organism evidence="2 3">
    <name type="scientific">Lasiosphaeris hirsuta</name>
    <dbReference type="NCBI Taxonomy" id="260670"/>
    <lineage>
        <taxon>Eukaryota</taxon>
        <taxon>Fungi</taxon>
        <taxon>Dikarya</taxon>
        <taxon>Ascomycota</taxon>
        <taxon>Pezizomycotina</taxon>
        <taxon>Sordariomycetes</taxon>
        <taxon>Sordariomycetidae</taxon>
        <taxon>Sordariales</taxon>
        <taxon>Lasiosphaeriaceae</taxon>
        <taxon>Lasiosphaeris</taxon>
    </lineage>
</organism>
<dbReference type="PROSITE" id="PS50088">
    <property type="entry name" value="ANK_REPEAT"/>
    <property type="match status" value="1"/>
</dbReference>
<dbReference type="PROSITE" id="PS50297">
    <property type="entry name" value="ANK_REP_REGION"/>
    <property type="match status" value="1"/>
</dbReference>
<keyword evidence="1" id="KW-0040">ANK repeat</keyword>